<protein>
    <submittedName>
        <fullName evidence="3">Uncharacterized protein</fullName>
    </submittedName>
</protein>
<proteinExistence type="predicted"/>
<name>A0A564FXZ8_9HYPH</name>
<reference evidence="2" key="3">
    <citation type="submission" date="2021-08" db="EMBL/GenBank/DDBJ databases">
        <authorList>
            <person name="Tani A."/>
            <person name="Ola A."/>
            <person name="Ogura Y."/>
            <person name="Katsura K."/>
            <person name="Hayashi T."/>
        </authorList>
    </citation>
    <scope>NUCLEOTIDE SEQUENCE</scope>
    <source>
        <strain evidence="2">DSM 22415</strain>
    </source>
</reference>
<dbReference type="AlphaFoldDB" id="A0A564FXZ8"/>
<gene>
    <name evidence="2" type="ORF">IFDJLNFL_0211</name>
    <name evidence="3" type="ORF">MTDSW087_02733</name>
</gene>
<feature type="region of interest" description="Disordered" evidence="1">
    <location>
        <begin position="114"/>
        <end position="143"/>
    </location>
</feature>
<keyword evidence="5" id="KW-1185">Reference proteome</keyword>
<accession>A0A564FXZ8</accession>
<dbReference type="Proteomes" id="UP001055303">
    <property type="component" value="Unassembled WGS sequence"/>
</dbReference>
<dbReference type="Proteomes" id="UP000401717">
    <property type="component" value="Unassembled WGS sequence"/>
</dbReference>
<dbReference type="Pfam" id="PF20339">
    <property type="entry name" value="DUF6634"/>
    <property type="match status" value="1"/>
</dbReference>
<evidence type="ECO:0000313" key="2">
    <source>
        <dbReference type="EMBL" id="GJD54340.1"/>
    </source>
</evidence>
<sequence length="143" mass="15562">MMRVRTLTPGELAEIERLRAAARATLAQIRAGWVPGEAALAEAPFLDEWDERTHPQDGKPCLTGNVYGHPRLGDRWICTSPLLHRGESWALTSNRLYILGKPRLDRVIAGRRGRGRSLLDGSPSVPPTGGPGIPGADDDLPEP</sequence>
<evidence type="ECO:0000313" key="3">
    <source>
        <dbReference type="EMBL" id="VUF13035.1"/>
    </source>
</evidence>
<dbReference type="InterPro" id="IPR046574">
    <property type="entry name" value="DUF6634"/>
</dbReference>
<evidence type="ECO:0000256" key="1">
    <source>
        <dbReference type="SAM" id="MobiDB-lite"/>
    </source>
</evidence>
<evidence type="ECO:0000313" key="4">
    <source>
        <dbReference type="Proteomes" id="UP000401717"/>
    </source>
</evidence>
<evidence type="ECO:0000313" key="5">
    <source>
        <dbReference type="Proteomes" id="UP001055303"/>
    </source>
</evidence>
<organism evidence="3 4">
    <name type="scientific">Methylobacterium dankookense</name>
    <dbReference type="NCBI Taxonomy" id="560405"/>
    <lineage>
        <taxon>Bacteria</taxon>
        <taxon>Pseudomonadati</taxon>
        <taxon>Pseudomonadota</taxon>
        <taxon>Alphaproteobacteria</taxon>
        <taxon>Hyphomicrobiales</taxon>
        <taxon>Methylobacteriaceae</taxon>
        <taxon>Methylobacterium</taxon>
    </lineage>
</organism>
<dbReference type="EMBL" id="BPQI01000004">
    <property type="protein sequence ID" value="GJD54340.1"/>
    <property type="molecule type" value="Genomic_DNA"/>
</dbReference>
<reference evidence="3 4" key="1">
    <citation type="submission" date="2019-06" db="EMBL/GenBank/DDBJ databases">
        <authorList>
            <person name="Rodrigo-Torres L."/>
            <person name="Arahal R. D."/>
            <person name="Lucena T."/>
        </authorList>
    </citation>
    <scope>NUCLEOTIDE SEQUENCE [LARGE SCALE GENOMIC DNA]</scope>
    <source>
        <strain evidence="3 4">SW08-7</strain>
    </source>
</reference>
<reference evidence="2" key="2">
    <citation type="journal article" date="2021" name="Front. Microbiol.">
        <title>Comprehensive Comparative Genomics and Phenotyping of Methylobacterium Species.</title>
        <authorList>
            <person name="Alessa O."/>
            <person name="Ogura Y."/>
            <person name="Fujitani Y."/>
            <person name="Takami H."/>
            <person name="Hayashi T."/>
            <person name="Sahin N."/>
            <person name="Tani A."/>
        </authorList>
    </citation>
    <scope>NUCLEOTIDE SEQUENCE</scope>
    <source>
        <strain evidence="2">DSM 22415</strain>
    </source>
</reference>
<dbReference type="EMBL" id="CABFVH010000015">
    <property type="protein sequence ID" value="VUF13035.1"/>
    <property type="molecule type" value="Genomic_DNA"/>
</dbReference>